<evidence type="ECO:0000313" key="4">
    <source>
        <dbReference type="Proteomes" id="UP000036987"/>
    </source>
</evidence>
<keyword evidence="4" id="KW-1185">Reference proteome</keyword>
<evidence type="ECO:0000256" key="1">
    <source>
        <dbReference type="ARBA" id="ARBA00007879"/>
    </source>
</evidence>
<sequence length="435" mass="49496">MYHNNAYRPLPYYHHPSLPVPLQVSPPYYAPPPNDPMRHWVHRELTAAGEIIDLLLNHISNINTNVQRILINSPTQSDYAPVIEAIQRRRKSWDPYLFQLPHMPADDSIDGQLQKLANMWNVLPELHEEREGSSSSSSLPKTEQQQQAEEPITSMICSDHENCLSRRNTIKIRRGFSVIEHVEGRMLNIVKGLKIYDNVFTKSDISILSNFIDQLRKDYSGNGKLSITPDNHQVNDRIQNEVIELAVLPPILSNTINHLCEWHLLPETRKPTSCVIAFFDEDKFSKPAGLCKVAYDLQKPISMLFLNDTKMIFGQDIPYDHNGDCKEGSFLELSIEEGSVLVMRGNSVDVAQSMICPSPNKRVCITFFRASQPILACNNGVCDLPMHMKMTPWNSASQTLLPSGTGVFFPGRTTTILPKKYSKRLPPRIKRMQQQ</sequence>
<dbReference type="PANTHER" id="PTHR31447">
    <property type="entry name" value="HYDROXYPROLINE-RICH GLYCOPROTEIN FAMILY PROTEIN-RELATED"/>
    <property type="match status" value="1"/>
</dbReference>
<dbReference type="PANTHER" id="PTHR31447:SF2">
    <property type="entry name" value="RNA DEMETHYLASE ALKBH10B"/>
    <property type="match status" value="1"/>
</dbReference>
<feature type="region of interest" description="Disordered" evidence="2">
    <location>
        <begin position="130"/>
        <end position="154"/>
    </location>
</feature>
<feature type="compositionally biased region" description="Polar residues" evidence="2">
    <location>
        <begin position="139"/>
        <end position="148"/>
    </location>
</feature>
<dbReference type="GO" id="GO:0006402">
    <property type="term" value="P:mRNA catabolic process"/>
    <property type="evidence" value="ECO:0007669"/>
    <property type="project" value="InterPro"/>
</dbReference>
<accession>A0A0K9PFD7</accession>
<dbReference type="OMA" id="CEWHLLP"/>
<dbReference type="GO" id="GO:0032451">
    <property type="term" value="F:demethylase activity"/>
    <property type="evidence" value="ECO:0007669"/>
    <property type="project" value="InterPro"/>
</dbReference>
<proteinExistence type="inferred from homology"/>
<dbReference type="Proteomes" id="UP000036987">
    <property type="component" value="Unassembled WGS sequence"/>
</dbReference>
<dbReference type="STRING" id="29655.A0A0K9PFD7"/>
<evidence type="ECO:0000256" key="2">
    <source>
        <dbReference type="SAM" id="MobiDB-lite"/>
    </source>
</evidence>
<dbReference type="InterPro" id="IPR037151">
    <property type="entry name" value="AlkB-like_sf"/>
</dbReference>
<dbReference type="GO" id="GO:0003729">
    <property type="term" value="F:mRNA binding"/>
    <property type="evidence" value="ECO:0007669"/>
    <property type="project" value="InterPro"/>
</dbReference>
<comment type="caution">
    <text evidence="3">The sequence shown here is derived from an EMBL/GenBank/DDBJ whole genome shotgun (WGS) entry which is preliminary data.</text>
</comment>
<gene>
    <name evidence="3" type="ORF">ZOSMA_25G00610</name>
</gene>
<reference evidence="4" key="1">
    <citation type="journal article" date="2016" name="Nature">
        <title>The genome of the seagrass Zostera marina reveals angiosperm adaptation to the sea.</title>
        <authorList>
            <person name="Olsen J.L."/>
            <person name="Rouze P."/>
            <person name="Verhelst B."/>
            <person name="Lin Y.-C."/>
            <person name="Bayer T."/>
            <person name="Collen J."/>
            <person name="Dattolo E."/>
            <person name="De Paoli E."/>
            <person name="Dittami S."/>
            <person name="Maumus F."/>
            <person name="Michel G."/>
            <person name="Kersting A."/>
            <person name="Lauritano C."/>
            <person name="Lohaus R."/>
            <person name="Toepel M."/>
            <person name="Tonon T."/>
            <person name="Vanneste K."/>
            <person name="Amirebrahimi M."/>
            <person name="Brakel J."/>
            <person name="Bostroem C."/>
            <person name="Chovatia M."/>
            <person name="Grimwood J."/>
            <person name="Jenkins J.W."/>
            <person name="Jueterbock A."/>
            <person name="Mraz A."/>
            <person name="Stam W.T."/>
            <person name="Tice H."/>
            <person name="Bornberg-Bauer E."/>
            <person name="Green P.J."/>
            <person name="Pearson G.A."/>
            <person name="Procaccini G."/>
            <person name="Duarte C.M."/>
            <person name="Schmutz J."/>
            <person name="Reusch T.B.H."/>
            <person name="Van de Peer Y."/>
        </authorList>
    </citation>
    <scope>NUCLEOTIDE SEQUENCE [LARGE SCALE GENOMIC DNA]</scope>
    <source>
        <strain evidence="4">cv. Finnish</strain>
    </source>
</reference>
<comment type="similarity">
    <text evidence="1">Belongs to the alkB family.</text>
</comment>
<evidence type="ECO:0000313" key="3">
    <source>
        <dbReference type="EMBL" id="KMZ67674.1"/>
    </source>
</evidence>
<organism evidence="3 4">
    <name type="scientific">Zostera marina</name>
    <name type="common">Eelgrass</name>
    <dbReference type="NCBI Taxonomy" id="29655"/>
    <lineage>
        <taxon>Eukaryota</taxon>
        <taxon>Viridiplantae</taxon>
        <taxon>Streptophyta</taxon>
        <taxon>Embryophyta</taxon>
        <taxon>Tracheophyta</taxon>
        <taxon>Spermatophyta</taxon>
        <taxon>Magnoliopsida</taxon>
        <taxon>Liliopsida</taxon>
        <taxon>Zosteraceae</taxon>
        <taxon>Zostera</taxon>
    </lineage>
</organism>
<name>A0A0K9PFD7_ZOSMR</name>
<dbReference type="InterPro" id="IPR044842">
    <property type="entry name" value="ALKBH9B/ALKBH10B-like"/>
</dbReference>
<dbReference type="EMBL" id="LFYR01000889">
    <property type="protein sequence ID" value="KMZ67674.1"/>
    <property type="molecule type" value="Genomic_DNA"/>
</dbReference>
<dbReference type="Gene3D" id="2.60.120.590">
    <property type="entry name" value="Alpha-ketoglutarate-dependent dioxygenase AlkB-like"/>
    <property type="match status" value="1"/>
</dbReference>
<dbReference type="AlphaFoldDB" id="A0A0K9PFD7"/>
<protein>
    <submittedName>
        <fullName evidence="3">Uncharacterized protein</fullName>
    </submittedName>
</protein>